<dbReference type="FunFam" id="1.10.8.60:FF:000012">
    <property type="entry name" value="Replication factor C subunit 4"/>
    <property type="match status" value="1"/>
</dbReference>
<comment type="caution">
    <text evidence="10">The sequence shown here is derived from an EMBL/GenBank/DDBJ whole genome shotgun (WGS) entry which is preliminary data.</text>
</comment>
<organism evidence="10 11">
    <name type="scientific">Scylla paramamosain</name>
    <name type="common">Mud crab</name>
    <dbReference type="NCBI Taxonomy" id="85552"/>
    <lineage>
        <taxon>Eukaryota</taxon>
        <taxon>Metazoa</taxon>
        <taxon>Ecdysozoa</taxon>
        <taxon>Arthropoda</taxon>
        <taxon>Crustacea</taxon>
        <taxon>Multicrustacea</taxon>
        <taxon>Malacostraca</taxon>
        <taxon>Eumalacostraca</taxon>
        <taxon>Eucarida</taxon>
        <taxon>Decapoda</taxon>
        <taxon>Pleocyemata</taxon>
        <taxon>Brachyura</taxon>
        <taxon>Eubrachyura</taxon>
        <taxon>Portunoidea</taxon>
        <taxon>Portunidae</taxon>
        <taxon>Portuninae</taxon>
        <taxon>Scylla</taxon>
    </lineage>
</organism>
<protein>
    <recommendedName>
        <fullName evidence="7">Replication factor C subunit 2</fullName>
    </recommendedName>
</protein>
<dbReference type="FunFam" id="3.40.50.300:FF:000107">
    <property type="entry name" value="Replication factor C subunit 4"/>
    <property type="match status" value="1"/>
</dbReference>
<dbReference type="GO" id="GO:0005663">
    <property type="term" value="C:DNA replication factor C complex"/>
    <property type="evidence" value="ECO:0007669"/>
    <property type="project" value="TreeGrafter"/>
</dbReference>
<dbReference type="PANTHER" id="PTHR11669">
    <property type="entry name" value="REPLICATION FACTOR C / DNA POLYMERASE III GAMMA-TAU SUBUNIT"/>
    <property type="match status" value="1"/>
</dbReference>
<dbReference type="EMBL" id="JARAKH010000010">
    <property type="protein sequence ID" value="KAK8400208.1"/>
    <property type="molecule type" value="Genomic_DNA"/>
</dbReference>
<dbReference type="Gene3D" id="1.20.272.10">
    <property type="match status" value="1"/>
</dbReference>
<dbReference type="InterPro" id="IPR008921">
    <property type="entry name" value="DNA_pol3_clamp-load_cplx_C"/>
</dbReference>
<evidence type="ECO:0000256" key="8">
    <source>
        <dbReference type="SAM" id="MobiDB-lite"/>
    </source>
</evidence>
<dbReference type="Proteomes" id="UP001487740">
    <property type="component" value="Unassembled WGS sequence"/>
</dbReference>
<dbReference type="GO" id="GO:0003677">
    <property type="term" value="F:DNA binding"/>
    <property type="evidence" value="ECO:0007669"/>
    <property type="project" value="InterPro"/>
</dbReference>
<dbReference type="CDD" id="cd18140">
    <property type="entry name" value="HLD_clamp_RFC"/>
    <property type="match status" value="1"/>
</dbReference>
<comment type="similarity">
    <text evidence="2">Belongs to the activator 1 small subunits family.</text>
</comment>
<dbReference type="InterPro" id="IPR050238">
    <property type="entry name" value="DNA_Rep/Repair_Clamp_Loader"/>
</dbReference>
<keyword evidence="11" id="KW-1185">Reference proteome</keyword>
<evidence type="ECO:0000256" key="5">
    <source>
        <dbReference type="ARBA" id="ARBA00022840"/>
    </source>
</evidence>
<evidence type="ECO:0000256" key="6">
    <source>
        <dbReference type="ARBA" id="ARBA00023242"/>
    </source>
</evidence>
<evidence type="ECO:0000259" key="9">
    <source>
        <dbReference type="SMART" id="SM00382"/>
    </source>
</evidence>
<evidence type="ECO:0000313" key="10">
    <source>
        <dbReference type="EMBL" id="KAK8400208.1"/>
    </source>
</evidence>
<dbReference type="GO" id="GO:0005524">
    <property type="term" value="F:ATP binding"/>
    <property type="evidence" value="ECO:0007669"/>
    <property type="project" value="UniProtKB-KW"/>
</dbReference>
<keyword evidence="3" id="KW-0235">DNA replication</keyword>
<dbReference type="InterPro" id="IPR003593">
    <property type="entry name" value="AAA+_ATPase"/>
</dbReference>
<feature type="domain" description="AAA+ ATPase" evidence="9">
    <location>
        <begin position="62"/>
        <end position="188"/>
    </location>
</feature>
<evidence type="ECO:0000256" key="1">
    <source>
        <dbReference type="ARBA" id="ARBA00004123"/>
    </source>
</evidence>
<dbReference type="Pfam" id="PF08542">
    <property type="entry name" value="Rep_fac_C"/>
    <property type="match status" value="1"/>
</dbReference>
<dbReference type="InterPro" id="IPR047854">
    <property type="entry name" value="RFC_lid"/>
</dbReference>
<dbReference type="GO" id="GO:0003689">
    <property type="term" value="F:DNA clamp loader activity"/>
    <property type="evidence" value="ECO:0007669"/>
    <property type="project" value="TreeGrafter"/>
</dbReference>
<dbReference type="SMART" id="SM00382">
    <property type="entry name" value="AAA"/>
    <property type="match status" value="1"/>
</dbReference>
<dbReference type="GO" id="GO:0006281">
    <property type="term" value="P:DNA repair"/>
    <property type="evidence" value="ECO:0007669"/>
    <property type="project" value="TreeGrafter"/>
</dbReference>
<dbReference type="SUPFAM" id="SSF48019">
    <property type="entry name" value="post-AAA+ oligomerization domain-like"/>
    <property type="match status" value="1"/>
</dbReference>
<keyword evidence="4" id="KW-0547">Nucleotide-binding</keyword>
<evidence type="ECO:0000256" key="7">
    <source>
        <dbReference type="ARBA" id="ARBA00040745"/>
    </source>
</evidence>
<dbReference type="FunFam" id="1.20.272.10:FF:000006">
    <property type="entry name" value="Replication factor C subunit 2"/>
    <property type="match status" value="1"/>
</dbReference>
<accession>A0AAW0ULW9</accession>
<dbReference type="Gene3D" id="3.40.50.300">
    <property type="entry name" value="P-loop containing nucleotide triphosphate hydrolases"/>
    <property type="match status" value="1"/>
</dbReference>
<dbReference type="Pfam" id="PF00004">
    <property type="entry name" value="AAA"/>
    <property type="match status" value="1"/>
</dbReference>
<feature type="compositionally biased region" description="Acidic residues" evidence="8">
    <location>
        <begin position="1"/>
        <end position="10"/>
    </location>
</feature>
<evidence type="ECO:0000313" key="11">
    <source>
        <dbReference type="Proteomes" id="UP001487740"/>
    </source>
</evidence>
<dbReference type="AlphaFoldDB" id="A0AAW0ULW9"/>
<keyword evidence="5" id="KW-0067">ATP-binding</keyword>
<sequence>MAGGESEMEVDPPKESRNKDKASPSETSHAPWIEKYRPTTFPEIVGNEETVARLEVFAKQGNVPNIIIAGPPGVGKTTTILCLARALLGPSFREAVMELNASNDRGIDVVRNKIKMFAQQKVTLPKGKHKIIILDEADSMTDGAQQALRRTMEIYSNTTRFALACNSSEKIIEPIQSRCAMLRYSKLTDAQILNKLQHVCSKEDLSYTDDGLEAILFTAQGDMRQALNNLQSTAQGFGHVSSENVFKILAHLWKLGYASEDIISIIFRVCKNTDMAEFLKLEFIKEIGYTHMRIVQGTSSLLQLSGLLAKLCSKSLEPIQV</sequence>
<dbReference type="InterPro" id="IPR013748">
    <property type="entry name" value="Rep_factorC_C"/>
</dbReference>
<dbReference type="GO" id="GO:0016887">
    <property type="term" value="F:ATP hydrolysis activity"/>
    <property type="evidence" value="ECO:0007669"/>
    <property type="project" value="InterPro"/>
</dbReference>
<comment type="subcellular location">
    <subcellularLocation>
        <location evidence="1">Nucleus</location>
    </subcellularLocation>
</comment>
<dbReference type="PANTHER" id="PTHR11669:SF5">
    <property type="entry name" value="REPLICATION FACTOR C SUBUNIT 2"/>
    <property type="match status" value="1"/>
</dbReference>
<evidence type="ECO:0000256" key="3">
    <source>
        <dbReference type="ARBA" id="ARBA00022705"/>
    </source>
</evidence>
<dbReference type="GO" id="GO:0006261">
    <property type="term" value="P:DNA-templated DNA replication"/>
    <property type="evidence" value="ECO:0007669"/>
    <property type="project" value="TreeGrafter"/>
</dbReference>
<keyword evidence="6" id="KW-0539">Nucleus</keyword>
<evidence type="ECO:0000256" key="4">
    <source>
        <dbReference type="ARBA" id="ARBA00022741"/>
    </source>
</evidence>
<reference evidence="10 11" key="1">
    <citation type="submission" date="2023-03" db="EMBL/GenBank/DDBJ databases">
        <title>High-quality genome of Scylla paramamosain provides insights in environmental adaptation.</title>
        <authorList>
            <person name="Zhang L."/>
        </authorList>
    </citation>
    <scope>NUCLEOTIDE SEQUENCE [LARGE SCALE GENOMIC DNA]</scope>
    <source>
        <strain evidence="10">LZ_2023a</strain>
        <tissue evidence="10">Muscle</tissue>
    </source>
</reference>
<evidence type="ECO:0000256" key="2">
    <source>
        <dbReference type="ARBA" id="ARBA00005378"/>
    </source>
</evidence>
<dbReference type="GO" id="GO:0005634">
    <property type="term" value="C:nucleus"/>
    <property type="evidence" value="ECO:0007669"/>
    <property type="project" value="UniProtKB-SubCell"/>
</dbReference>
<dbReference type="CDD" id="cd00009">
    <property type="entry name" value="AAA"/>
    <property type="match status" value="1"/>
</dbReference>
<feature type="region of interest" description="Disordered" evidence="8">
    <location>
        <begin position="1"/>
        <end position="30"/>
    </location>
</feature>
<dbReference type="InterPro" id="IPR027417">
    <property type="entry name" value="P-loop_NTPase"/>
</dbReference>
<name>A0AAW0ULW9_SCYPA</name>
<gene>
    <name evidence="10" type="ORF">O3P69_003125</name>
</gene>
<dbReference type="InterPro" id="IPR003959">
    <property type="entry name" value="ATPase_AAA_core"/>
</dbReference>
<dbReference type="Pfam" id="PF21960">
    <property type="entry name" value="RCF1-5-like_lid"/>
    <property type="match status" value="1"/>
</dbReference>
<dbReference type="SUPFAM" id="SSF52540">
    <property type="entry name" value="P-loop containing nucleoside triphosphate hydrolases"/>
    <property type="match status" value="1"/>
</dbReference>
<feature type="compositionally biased region" description="Basic and acidic residues" evidence="8">
    <location>
        <begin position="11"/>
        <end position="23"/>
    </location>
</feature>
<proteinExistence type="inferred from homology"/>